<dbReference type="SUPFAM" id="SSF52540">
    <property type="entry name" value="P-loop containing nucleoside triphosphate hydrolases"/>
    <property type="match status" value="1"/>
</dbReference>
<reference evidence="2 4" key="1">
    <citation type="submission" date="2015-10" db="EMBL/GenBank/DDBJ databases">
        <title>Draft genome sequence of Salegentibacter salinarum KCTC 12975.</title>
        <authorList>
            <person name="Lin W."/>
            <person name="Zheng Q."/>
        </authorList>
    </citation>
    <scope>NUCLEOTIDE SEQUENCE [LARGE SCALE GENOMIC DNA]</scope>
    <source>
        <strain evidence="2 4">KCTC 12974</strain>
    </source>
</reference>
<organism evidence="2 4">
    <name type="scientific">Salegentibacter salarius</name>
    <dbReference type="NCBI Taxonomy" id="435906"/>
    <lineage>
        <taxon>Bacteria</taxon>
        <taxon>Pseudomonadati</taxon>
        <taxon>Bacteroidota</taxon>
        <taxon>Flavobacteriia</taxon>
        <taxon>Flavobacteriales</taxon>
        <taxon>Flavobacteriaceae</taxon>
        <taxon>Salegentibacter</taxon>
    </lineage>
</organism>
<name>A0A2N0U582_9FLAO</name>
<dbReference type="Proteomes" id="UP000176009">
    <property type="component" value="Unassembled WGS sequence"/>
</dbReference>
<evidence type="ECO:0008006" key="5">
    <source>
        <dbReference type="Google" id="ProtNLM"/>
    </source>
</evidence>
<dbReference type="InterPro" id="IPR027417">
    <property type="entry name" value="P-loop_NTPase"/>
</dbReference>
<protein>
    <recommendedName>
        <fullName evidence="5">NadR/Ttd14 AAA domain-containing protein</fullName>
    </recommendedName>
</protein>
<dbReference type="Proteomes" id="UP000232533">
    <property type="component" value="Unassembled WGS sequence"/>
</dbReference>
<dbReference type="EMBL" id="LKTR01000001">
    <property type="protein sequence ID" value="PKD22172.1"/>
    <property type="molecule type" value="Genomic_DNA"/>
</dbReference>
<evidence type="ECO:0000313" key="4">
    <source>
        <dbReference type="Proteomes" id="UP000232533"/>
    </source>
</evidence>
<comment type="caution">
    <text evidence="2">The sequence shown here is derived from an EMBL/GenBank/DDBJ whole genome shotgun (WGS) entry which is preliminary data.</text>
</comment>
<dbReference type="EMBL" id="MJBR01000001">
    <property type="protein sequence ID" value="OEY73972.1"/>
    <property type="molecule type" value="Genomic_DNA"/>
</dbReference>
<dbReference type="RefSeq" id="WP_070052539.1">
    <property type="nucleotide sequence ID" value="NZ_FVZF01000001.1"/>
</dbReference>
<reference evidence="1 3" key="2">
    <citation type="submission" date="2016-09" db="EMBL/GenBank/DDBJ databases">
        <title>Genome Sequence of Salegentibacter salarius,Isolated from a Marine Solar Saltern of the Yellow Sea in South Korea.</title>
        <authorList>
            <person name="Zheng Q."/>
            <person name="Liu Y."/>
        </authorList>
    </citation>
    <scope>NUCLEOTIDE SEQUENCE [LARGE SCALE GENOMIC DNA]</scope>
    <source>
        <strain evidence="1 3">KCTC 12974</strain>
    </source>
</reference>
<gene>
    <name evidence="2" type="ORF">APR40_00670</name>
    <name evidence="1" type="ORF">BHS39_00670</name>
</gene>
<evidence type="ECO:0000313" key="3">
    <source>
        <dbReference type="Proteomes" id="UP000176009"/>
    </source>
</evidence>
<dbReference type="AlphaFoldDB" id="A0A2N0U582"/>
<dbReference type="OrthoDB" id="656161at2"/>
<sequence>MSWIELLGPSGIGKSTFLSLLQKNRVHRVWVTEQEALKEIISKKNYRGLKQKALQYYLNQNFINFHKSYLQDLVLQKEQAYEAEAYKYNAIIRLFFHFLLQDEKLLAELGEREWSEKAYWNCWYKSLIGNLCVFNYYKFEKPIVVDEGVIQNNPYIFYLDKTYKGKLPKGLIFIKSDVESIYENLIHRKNDIGKRRIHKNMDENSLKIFINQELENYSKKLDFAKKLNIPYIEIDFSHAQEENIKRANGFLNQLA</sequence>
<accession>A0A2N0U582</accession>
<keyword evidence="3" id="KW-1185">Reference proteome</keyword>
<evidence type="ECO:0000313" key="1">
    <source>
        <dbReference type="EMBL" id="OEY73972.1"/>
    </source>
</evidence>
<dbReference type="Gene3D" id="3.40.50.300">
    <property type="entry name" value="P-loop containing nucleotide triphosphate hydrolases"/>
    <property type="match status" value="1"/>
</dbReference>
<evidence type="ECO:0000313" key="2">
    <source>
        <dbReference type="EMBL" id="PKD22172.1"/>
    </source>
</evidence>
<proteinExistence type="predicted"/>